<protein>
    <recommendedName>
        <fullName evidence="4">SLH domain-containing protein</fullName>
    </recommendedName>
</protein>
<dbReference type="Proteomes" id="UP000252139">
    <property type="component" value="Unassembled WGS sequence"/>
</dbReference>
<evidence type="ECO:0000313" key="3">
    <source>
        <dbReference type="Proteomes" id="UP000252139"/>
    </source>
</evidence>
<sequence>MAIGLSGLATLLFGTTFPQFDPQVNQSNTDKFKTNATSFFIANEDRPAVDDNKYSSKQWRAPPKDSTRITREQAVRMLFYVKDTRILQQILDHNISS</sequence>
<gene>
    <name evidence="2" type="ORF">CU097_007882</name>
</gene>
<reference evidence="2 3" key="1">
    <citation type="journal article" date="2018" name="G3 (Bethesda)">
        <title>Phylogenetic and Phylogenomic Definition of Rhizopus Species.</title>
        <authorList>
            <person name="Gryganskyi A.P."/>
            <person name="Golan J."/>
            <person name="Dolatabadi S."/>
            <person name="Mondo S."/>
            <person name="Robb S."/>
            <person name="Idnurm A."/>
            <person name="Muszewska A."/>
            <person name="Steczkiewicz K."/>
            <person name="Masonjones S."/>
            <person name="Liao H.L."/>
            <person name="Gajdeczka M.T."/>
            <person name="Anike F."/>
            <person name="Vuek A."/>
            <person name="Anishchenko I.M."/>
            <person name="Voigt K."/>
            <person name="de Hoog G.S."/>
            <person name="Smith M.E."/>
            <person name="Heitman J."/>
            <person name="Vilgalys R."/>
            <person name="Stajich J.E."/>
        </authorList>
    </citation>
    <scope>NUCLEOTIDE SEQUENCE [LARGE SCALE GENOMIC DNA]</scope>
    <source>
        <strain evidence="2 3">CBS 357.93</strain>
    </source>
</reference>
<dbReference type="AlphaFoldDB" id="A0A367J8U2"/>
<evidence type="ECO:0000313" key="2">
    <source>
        <dbReference type="EMBL" id="RCH86315.1"/>
    </source>
</evidence>
<feature type="chain" id="PRO_5016977283" description="SLH domain-containing protein" evidence="1">
    <location>
        <begin position="19"/>
        <end position="97"/>
    </location>
</feature>
<evidence type="ECO:0000256" key="1">
    <source>
        <dbReference type="SAM" id="SignalP"/>
    </source>
</evidence>
<evidence type="ECO:0008006" key="4">
    <source>
        <dbReference type="Google" id="ProtNLM"/>
    </source>
</evidence>
<feature type="signal peptide" evidence="1">
    <location>
        <begin position="1"/>
        <end position="18"/>
    </location>
</feature>
<dbReference type="EMBL" id="PJQL01001895">
    <property type="protein sequence ID" value="RCH86315.1"/>
    <property type="molecule type" value="Genomic_DNA"/>
</dbReference>
<name>A0A367J8U2_RHIAZ</name>
<comment type="caution">
    <text evidence="2">The sequence shown here is derived from an EMBL/GenBank/DDBJ whole genome shotgun (WGS) entry which is preliminary data.</text>
</comment>
<dbReference type="OrthoDB" id="2298211at2759"/>
<keyword evidence="3" id="KW-1185">Reference proteome</keyword>
<organism evidence="2 3">
    <name type="scientific">Rhizopus azygosporus</name>
    <name type="common">Rhizopus microsporus var. azygosporus</name>
    <dbReference type="NCBI Taxonomy" id="86630"/>
    <lineage>
        <taxon>Eukaryota</taxon>
        <taxon>Fungi</taxon>
        <taxon>Fungi incertae sedis</taxon>
        <taxon>Mucoromycota</taxon>
        <taxon>Mucoromycotina</taxon>
        <taxon>Mucoromycetes</taxon>
        <taxon>Mucorales</taxon>
        <taxon>Mucorineae</taxon>
        <taxon>Rhizopodaceae</taxon>
        <taxon>Rhizopus</taxon>
    </lineage>
</organism>
<keyword evidence="1" id="KW-0732">Signal</keyword>
<proteinExistence type="predicted"/>
<accession>A0A367J8U2</accession>